<feature type="transmembrane region" description="Helical" evidence="2">
    <location>
        <begin position="337"/>
        <end position="359"/>
    </location>
</feature>
<feature type="compositionally biased region" description="Basic and acidic residues" evidence="1">
    <location>
        <begin position="467"/>
        <end position="493"/>
    </location>
</feature>
<dbReference type="Pfam" id="PF19877">
    <property type="entry name" value="DUF6350"/>
    <property type="match status" value="1"/>
</dbReference>
<feature type="transmembrane region" description="Helical" evidence="2">
    <location>
        <begin position="7"/>
        <end position="35"/>
    </location>
</feature>
<feature type="transmembrane region" description="Helical" evidence="2">
    <location>
        <begin position="379"/>
        <end position="399"/>
    </location>
</feature>
<feature type="compositionally biased region" description="Basic residues" evidence="1">
    <location>
        <begin position="574"/>
        <end position="598"/>
    </location>
</feature>
<feature type="transmembrane region" description="Helical" evidence="2">
    <location>
        <begin position="202"/>
        <end position="223"/>
    </location>
</feature>
<dbReference type="InterPro" id="IPR045931">
    <property type="entry name" value="DUF6350"/>
</dbReference>
<keyword evidence="2" id="KW-1133">Transmembrane helix</keyword>
<feature type="region of interest" description="Disordered" evidence="1">
    <location>
        <begin position="413"/>
        <end position="598"/>
    </location>
</feature>
<dbReference type="EMBL" id="AP027732">
    <property type="protein sequence ID" value="BDZ49154.1"/>
    <property type="molecule type" value="Genomic_DNA"/>
</dbReference>
<feature type="transmembrane region" description="Helical" evidence="2">
    <location>
        <begin position="244"/>
        <end position="266"/>
    </location>
</feature>
<evidence type="ECO:0000256" key="2">
    <source>
        <dbReference type="SAM" id="Phobius"/>
    </source>
</evidence>
<reference evidence="4" key="1">
    <citation type="journal article" date="2019" name="Int. J. Syst. Evol. Microbiol.">
        <title>The Global Catalogue of Microorganisms (GCM) 10K type strain sequencing project: providing services to taxonomists for standard genome sequencing and annotation.</title>
        <authorList>
            <consortium name="The Broad Institute Genomics Platform"/>
            <consortium name="The Broad Institute Genome Sequencing Center for Infectious Disease"/>
            <person name="Wu L."/>
            <person name="Ma J."/>
        </authorList>
    </citation>
    <scope>NUCLEOTIDE SEQUENCE [LARGE SCALE GENOMIC DNA]</scope>
    <source>
        <strain evidence="4">NBRC 108728</strain>
    </source>
</reference>
<feature type="compositionally biased region" description="Polar residues" evidence="1">
    <location>
        <begin position="451"/>
        <end position="465"/>
    </location>
</feature>
<feature type="transmembrane region" description="Helical" evidence="2">
    <location>
        <begin position="113"/>
        <end position="133"/>
    </location>
</feature>
<feature type="compositionally biased region" description="Basic and acidic residues" evidence="1">
    <location>
        <begin position="440"/>
        <end position="450"/>
    </location>
</feature>
<proteinExistence type="predicted"/>
<organism evidence="3 4">
    <name type="scientific">Frondihabitans sucicola</name>
    <dbReference type="NCBI Taxonomy" id="1268041"/>
    <lineage>
        <taxon>Bacteria</taxon>
        <taxon>Bacillati</taxon>
        <taxon>Actinomycetota</taxon>
        <taxon>Actinomycetes</taxon>
        <taxon>Micrococcales</taxon>
        <taxon>Microbacteriaceae</taxon>
        <taxon>Frondihabitans</taxon>
    </lineage>
</organism>
<accession>A0ABM8GL58</accession>
<feature type="transmembrane region" description="Helical" evidence="2">
    <location>
        <begin position="145"/>
        <end position="165"/>
    </location>
</feature>
<evidence type="ECO:0000313" key="3">
    <source>
        <dbReference type="EMBL" id="BDZ49154.1"/>
    </source>
</evidence>
<protein>
    <recommendedName>
        <fullName evidence="5">Integral membrane protein</fullName>
    </recommendedName>
</protein>
<keyword evidence="2" id="KW-0472">Membrane</keyword>
<gene>
    <name evidence="3" type="ORF">GCM10025867_13950</name>
</gene>
<keyword evidence="4" id="KW-1185">Reference proteome</keyword>
<keyword evidence="2" id="KW-0812">Transmembrane</keyword>
<feature type="compositionally biased region" description="Low complexity" evidence="1">
    <location>
        <begin position="496"/>
        <end position="506"/>
    </location>
</feature>
<feature type="transmembrane region" description="Helical" evidence="2">
    <location>
        <begin position="79"/>
        <end position="101"/>
    </location>
</feature>
<evidence type="ECO:0000313" key="4">
    <source>
        <dbReference type="Proteomes" id="UP001321486"/>
    </source>
</evidence>
<evidence type="ECO:0008006" key="5">
    <source>
        <dbReference type="Google" id="ProtNLM"/>
    </source>
</evidence>
<sequence length="617" mass="63236">MNRPVTVVFAALESLLVVGIGVGIPVVALTFLWAFQYGLQVDWLEFWRAGADVWLVGHGVDLTLTLSKSAAAATGITGAGAPIVLTIAALGFAVATVLLGARSGRRIAETRHRAIGSVSAIATFAVFSALVSVSARQPGAEPAPVQGIVLPTLVFAVPLLVAAEVNRRRRGADPDPVTGAILAAIDRIPVVGRAVVAVAVRAGLGIAVVVFAVAGLAVGLLLLTHYAQIITLYEGAHAGGLGGLALTLGQIALIPNAIAWATSWFVGPGFALGTGSSVSPLGTTIGPMPAVPFLGALPTSELAFGFVGILVPVVATFVVVTLFRASIERQLGSDDTLVVRIVAGAATGVVAGLALGIVAGFSAGSAGPGRLASVGPNGLVVGAFAALEVAVPAILALVVRQPDVSLGDLTSAVGDRLSSRGDGVAVGRNGASTSSPSNKPSDERPNERPSTEPSNEPSSARSVPNGSDRDPASDDARATDVLPRLDEVLDGRGAKPRSPSRGTPGSPATPTPSRPNGSTASRAEHSVRWARQNRRAGPVPTRRSAGGRTVGLPSAEARRAHLRRRLEPSSPPRGRARRGVPRSRGGHRRRPRGRRVRARGGLWHPHVLGAVHEFLRP</sequence>
<evidence type="ECO:0000256" key="1">
    <source>
        <dbReference type="SAM" id="MobiDB-lite"/>
    </source>
</evidence>
<feature type="compositionally biased region" description="Polar residues" evidence="1">
    <location>
        <begin position="430"/>
        <end position="439"/>
    </location>
</feature>
<name>A0ABM8GL58_9MICO</name>
<dbReference type="Proteomes" id="UP001321486">
    <property type="component" value="Chromosome"/>
</dbReference>
<feature type="transmembrane region" description="Helical" evidence="2">
    <location>
        <begin position="302"/>
        <end position="325"/>
    </location>
</feature>